<evidence type="ECO:0000313" key="3">
    <source>
        <dbReference type="Proteomes" id="UP000193827"/>
    </source>
</evidence>
<accession>A0A1Y5TTR2</accession>
<dbReference type="Gene3D" id="3.10.450.50">
    <property type="match status" value="1"/>
</dbReference>
<organism evidence="2 3">
    <name type="scientific">Roseovarius litorisediminis</name>
    <dbReference type="NCBI Taxonomy" id="1312363"/>
    <lineage>
        <taxon>Bacteria</taxon>
        <taxon>Pseudomonadati</taxon>
        <taxon>Pseudomonadota</taxon>
        <taxon>Alphaproteobacteria</taxon>
        <taxon>Rhodobacterales</taxon>
        <taxon>Roseobacteraceae</taxon>
        <taxon>Roseovarius</taxon>
    </lineage>
</organism>
<dbReference type="OrthoDB" id="4479885at2"/>
<evidence type="ECO:0000313" key="2">
    <source>
        <dbReference type="EMBL" id="SLN69951.1"/>
    </source>
</evidence>
<dbReference type="InterPro" id="IPR032710">
    <property type="entry name" value="NTF2-like_dom_sf"/>
</dbReference>
<keyword evidence="3" id="KW-1185">Reference proteome</keyword>
<dbReference type="EMBL" id="FWFL01000020">
    <property type="protein sequence ID" value="SLN69951.1"/>
    <property type="molecule type" value="Genomic_DNA"/>
</dbReference>
<dbReference type="AlphaFoldDB" id="A0A1Y5TTR2"/>
<dbReference type="Pfam" id="PF14534">
    <property type="entry name" value="DUF4440"/>
    <property type="match status" value="1"/>
</dbReference>
<evidence type="ECO:0000259" key="1">
    <source>
        <dbReference type="Pfam" id="PF14534"/>
    </source>
</evidence>
<reference evidence="2 3" key="1">
    <citation type="submission" date="2017-03" db="EMBL/GenBank/DDBJ databases">
        <authorList>
            <person name="Afonso C.L."/>
            <person name="Miller P.J."/>
            <person name="Scott M.A."/>
            <person name="Spackman E."/>
            <person name="Goraichik I."/>
            <person name="Dimitrov K.M."/>
            <person name="Suarez D.L."/>
            <person name="Swayne D.E."/>
        </authorList>
    </citation>
    <scope>NUCLEOTIDE SEQUENCE [LARGE SCALE GENOMIC DNA]</scope>
    <source>
        <strain evidence="2 3">CECT 8287</strain>
    </source>
</reference>
<gene>
    <name evidence="2" type="ORF">PEL8287_03895</name>
</gene>
<name>A0A1Y5TTR2_9RHOB</name>
<dbReference type="InterPro" id="IPR027843">
    <property type="entry name" value="DUF4440"/>
</dbReference>
<sequence length="132" mass="14511">MTDQDTEADLALKEILVCEHAVWRALVEGDAAADKNLLLPDFLGVYPTGFAGRDDHAGQLSGGPSVERYALTEARLLEVGKDHRLLCYRAEYLRIGETQSEAMYVSSLWQRTGAGWKNLFSQDTRVGGPLGV</sequence>
<dbReference type="Proteomes" id="UP000193827">
    <property type="component" value="Unassembled WGS sequence"/>
</dbReference>
<dbReference type="RefSeq" id="WP_085894086.1">
    <property type="nucleotide sequence ID" value="NZ_FWFL01000020.1"/>
</dbReference>
<dbReference type="SUPFAM" id="SSF54427">
    <property type="entry name" value="NTF2-like"/>
    <property type="match status" value="1"/>
</dbReference>
<feature type="domain" description="DUF4440" evidence="1">
    <location>
        <begin position="17"/>
        <end position="117"/>
    </location>
</feature>
<protein>
    <recommendedName>
        <fullName evidence="1">DUF4440 domain-containing protein</fullName>
    </recommendedName>
</protein>
<proteinExistence type="predicted"/>